<dbReference type="PROSITE" id="PS50041">
    <property type="entry name" value="C_TYPE_LECTIN_2"/>
    <property type="match status" value="1"/>
</dbReference>
<dbReference type="CDD" id="cd00037">
    <property type="entry name" value="CLECT"/>
    <property type="match status" value="1"/>
</dbReference>
<accession>A0A1I7V452</accession>
<dbReference type="WBParaSite" id="Csp11.Scaffold630.g22205.t1">
    <property type="protein sequence ID" value="Csp11.Scaffold630.g22205.t1"/>
    <property type="gene ID" value="Csp11.Scaffold630.g22205"/>
</dbReference>
<reference evidence="3" key="1">
    <citation type="submission" date="2016-11" db="UniProtKB">
        <authorList>
            <consortium name="WormBaseParasite"/>
        </authorList>
    </citation>
    <scope>IDENTIFICATION</scope>
</reference>
<dbReference type="InterPro" id="IPR016187">
    <property type="entry name" value="CTDL_fold"/>
</dbReference>
<keyword evidence="2" id="KW-1185">Reference proteome</keyword>
<dbReference type="SUPFAM" id="SSF56436">
    <property type="entry name" value="C-type lectin-like"/>
    <property type="match status" value="1"/>
</dbReference>
<dbReference type="InterPro" id="IPR016186">
    <property type="entry name" value="C-type_lectin-like/link_sf"/>
</dbReference>
<proteinExistence type="predicted"/>
<evidence type="ECO:0000313" key="2">
    <source>
        <dbReference type="Proteomes" id="UP000095282"/>
    </source>
</evidence>
<name>A0A1I7V452_9PELO</name>
<organism evidence="2 3">
    <name type="scientific">Caenorhabditis tropicalis</name>
    <dbReference type="NCBI Taxonomy" id="1561998"/>
    <lineage>
        <taxon>Eukaryota</taxon>
        <taxon>Metazoa</taxon>
        <taxon>Ecdysozoa</taxon>
        <taxon>Nematoda</taxon>
        <taxon>Chromadorea</taxon>
        <taxon>Rhabditida</taxon>
        <taxon>Rhabditina</taxon>
        <taxon>Rhabditomorpha</taxon>
        <taxon>Rhabditoidea</taxon>
        <taxon>Rhabditidae</taxon>
        <taxon>Peloderinae</taxon>
        <taxon>Caenorhabditis</taxon>
    </lineage>
</organism>
<feature type="domain" description="C-type lectin" evidence="1">
    <location>
        <begin position="25"/>
        <end position="162"/>
    </location>
</feature>
<protein>
    <submittedName>
        <fullName evidence="3">C-type lectin domain-containing protein</fullName>
    </submittedName>
</protein>
<sequence length="178" mass="19692">MMAIPRILLVKNGCPPGWIRSERPSGGWCIKVFAGAFIRDAADLKCREQGAVLSGLKDSAEIEKITDSARLIFSPNPINILWIGAKRIARCLRAPPSTGCNWSNAFEWTDGVTTGREGFIWNTGQPDNRGLRQGCSTLMVLMGPTIRTYNLFYNGRLDDNDCPYPVNGYVCGKHAIRN</sequence>
<dbReference type="AlphaFoldDB" id="A0A1I7V452"/>
<dbReference type="Gene3D" id="3.10.100.10">
    <property type="entry name" value="Mannose-Binding Protein A, subunit A"/>
    <property type="match status" value="1"/>
</dbReference>
<evidence type="ECO:0000313" key="3">
    <source>
        <dbReference type="WBParaSite" id="Csp11.Scaffold630.g22205.t1"/>
    </source>
</evidence>
<dbReference type="InterPro" id="IPR001304">
    <property type="entry name" value="C-type_lectin-like"/>
</dbReference>
<dbReference type="Proteomes" id="UP000095282">
    <property type="component" value="Unplaced"/>
</dbReference>
<evidence type="ECO:0000259" key="1">
    <source>
        <dbReference type="PROSITE" id="PS50041"/>
    </source>
</evidence>
<dbReference type="SMART" id="SM00034">
    <property type="entry name" value="CLECT"/>
    <property type="match status" value="1"/>
</dbReference>
<dbReference type="PANTHER" id="PTHR23124">
    <property type="entry name" value="C-TYPE LECTIN DOMAIN-CONTAINING PROTEIN-RELATED-RELATED"/>
    <property type="match status" value="1"/>
</dbReference>